<name>A0A438JJJ6_VITVI</name>
<dbReference type="InterPro" id="IPR007612">
    <property type="entry name" value="LOR"/>
</dbReference>
<dbReference type="Gene3D" id="2.40.160.200">
    <property type="entry name" value="LURP1-related"/>
    <property type="match status" value="1"/>
</dbReference>
<protein>
    <submittedName>
        <fullName evidence="2">Protein LURP-one-related 4</fullName>
    </submittedName>
</protein>
<gene>
    <name evidence="2" type="primary">VvCHDp000557_4</name>
    <name evidence="2" type="ORF">CK203_013845</name>
</gene>
<comment type="caution">
    <text evidence="2">The sequence shown here is derived from an EMBL/GenBank/DDBJ whole genome shotgun (WGS) entry which is preliminary data.</text>
</comment>
<evidence type="ECO:0000313" key="2">
    <source>
        <dbReference type="EMBL" id="RVX09109.1"/>
    </source>
</evidence>
<dbReference type="Pfam" id="PF04525">
    <property type="entry name" value="LOR"/>
    <property type="match status" value="1"/>
</dbReference>
<sequence length="267" mass="29772">MLMSVDNRFNRSKGIFIMIILKQTRSAFSHCLYAGHKRGKVHQINKSIPLCPTPVSGLLCIFPMAKVHPQTFTAAPLSPPSDSCITSKREAFTIWMKSLVIQGNGCTVFNSDGEIVYRIDNYDKKCSSEVYLMDLQGKVLFTILQRKLRVFGRWEGYKSNGSKGNNQKPWFQVRKNCRILGGGSSCQVTVRPNEAQSYCYRIQGLTGKSAFKIVDSQGGLLAEVEQKQTSSGVVLGEDVLNLVVEPHVDHSLVMALVAVYGLIHHRM</sequence>
<dbReference type="PANTHER" id="PTHR31087">
    <property type="match status" value="1"/>
</dbReference>
<dbReference type="EMBL" id="QGNW01000039">
    <property type="protein sequence ID" value="RVX09109.1"/>
    <property type="molecule type" value="Genomic_DNA"/>
</dbReference>
<reference evidence="2 3" key="1">
    <citation type="journal article" date="2018" name="PLoS Genet.">
        <title>Population sequencing reveals clonal diversity and ancestral inbreeding in the grapevine cultivar Chardonnay.</title>
        <authorList>
            <person name="Roach M.J."/>
            <person name="Johnson D.L."/>
            <person name="Bohlmann J."/>
            <person name="van Vuuren H.J."/>
            <person name="Jones S.J."/>
            <person name="Pretorius I.S."/>
            <person name="Schmidt S.A."/>
            <person name="Borneman A.R."/>
        </authorList>
    </citation>
    <scope>NUCLEOTIDE SEQUENCE [LARGE SCALE GENOMIC DNA]</scope>
    <source>
        <strain evidence="3">cv. Chardonnay</strain>
        <tissue evidence="2">Leaf</tissue>
    </source>
</reference>
<accession>A0A438JJJ6</accession>
<organism evidence="2 3">
    <name type="scientific">Vitis vinifera</name>
    <name type="common">Grape</name>
    <dbReference type="NCBI Taxonomy" id="29760"/>
    <lineage>
        <taxon>Eukaryota</taxon>
        <taxon>Viridiplantae</taxon>
        <taxon>Streptophyta</taxon>
        <taxon>Embryophyta</taxon>
        <taxon>Tracheophyta</taxon>
        <taxon>Spermatophyta</taxon>
        <taxon>Magnoliopsida</taxon>
        <taxon>eudicotyledons</taxon>
        <taxon>Gunneridae</taxon>
        <taxon>Pentapetalae</taxon>
        <taxon>rosids</taxon>
        <taxon>Vitales</taxon>
        <taxon>Vitaceae</taxon>
        <taxon>Viteae</taxon>
        <taxon>Vitis</taxon>
    </lineage>
</organism>
<dbReference type="SUPFAM" id="SSF54518">
    <property type="entry name" value="Tubby C-terminal domain-like"/>
    <property type="match status" value="1"/>
</dbReference>
<evidence type="ECO:0000313" key="3">
    <source>
        <dbReference type="Proteomes" id="UP000288805"/>
    </source>
</evidence>
<dbReference type="InterPro" id="IPR038595">
    <property type="entry name" value="LOR_sf"/>
</dbReference>
<dbReference type="PANTHER" id="PTHR31087:SF153">
    <property type="entry name" value="PROTEIN LURP-ONE-RELATED 11"/>
    <property type="match status" value="1"/>
</dbReference>
<evidence type="ECO:0000256" key="1">
    <source>
        <dbReference type="ARBA" id="ARBA00005437"/>
    </source>
</evidence>
<comment type="similarity">
    <text evidence="1">Belongs to the LOR family.</text>
</comment>
<dbReference type="InterPro" id="IPR025659">
    <property type="entry name" value="Tubby-like_C"/>
</dbReference>
<proteinExistence type="inferred from homology"/>
<dbReference type="OrthoDB" id="652749at2759"/>
<dbReference type="Proteomes" id="UP000288805">
    <property type="component" value="Unassembled WGS sequence"/>
</dbReference>
<dbReference type="AlphaFoldDB" id="A0A438JJJ6"/>